<protein>
    <submittedName>
        <fullName evidence="2">Uncharacterized protein</fullName>
    </submittedName>
</protein>
<dbReference type="OrthoDB" id="4061920at2759"/>
<reference evidence="2 3" key="1">
    <citation type="submission" date="2020-11" db="EMBL/GenBank/DDBJ databases">
        <title>Kefir isolates.</title>
        <authorList>
            <person name="Marcisauskas S."/>
            <person name="Kim Y."/>
            <person name="Blasche S."/>
        </authorList>
    </citation>
    <scope>NUCLEOTIDE SEQUENCE [LARGE SCALE GENOMIC DNA]</scope>
    <source>
        <strain evidence="2 3">OG2</strain>
    </source>
</reference>
<feature type="compositionally biased region" description="Low complexity" evidence="1">
    <location>
        <begin position="73"/>
        <end position="84"/>
    </location>
</feature>
<accession>A0A9P6WAT2</accession>
<sequence>MLRRDTATIRNNHARTKHSIFRSKRVIPQYNETICDGGLQDSEEQRFGDFSVLNHNNHPDPNGNPISSRGGLNNNNNNNHDAHS</sequence>
<organism evidence="2 3">
    <name type="scientific">Maudiozyma exigua</name>
    <name type="common">Yeast</name>
    <name type="synonym">Kazachstania exigua</name>
    <dbReference type="NCBI Taxonomy" id="34358"/>
    <lineage>
        <taxon>Eukaryota</taxon>
        <taxon>Fungi</taxon>
        <taxon>Dikarya</taxon>
        <taxon>Ascomycota</taxon>
        <taxon>Saccharomycotina</taxon>
        <taxon>Saccharomycetes</taxon>
        <taxon>Saccharomycetales</taxon>
        <taxon>Saccharomycetaceae</taxon>
        <taxon>Maudiozyma</taxon>
    </lineage>
</organism>
<dbReference type="Proteomes" id="UP000750334">
    <property type="component" value="Unassembled WGS sequence"/>
</dbReference>
<gene>
    <name evidence="2" type="ORF">C6P45_004298</name>
</gene>
<proteinExistence type="predicted"/>
<name>A0A9P6WAT2_MAUEX</name>
<keyword evidence="3" id="KW-1185">Reference proteome</keyword>
<comment type="caution">
    <text evidence="2">The sequence shown here is derived from an EMBL/GenBank/DDBJ whole genome shotgun (WGS) entry which is preliminary data.</text>
</comment>
<dbReference type="EMBL" id="PUHR01000055">
    <property type="protein sequence ID" value="KAG0668881.1"/>
    <property type="molecule type" value="Genomic_DNA"/>
</dbReference>
<evidence type="ECO:0000313" key="3">
    <source>
        <dbReference type="Proteomes" id="UP000750334"/>
    </source>
</evidence>
<evidence type="ECO:0000256" key="1">
    <source>
        <dbReference type="SAM" id="MobiDB-lite"/>
    </source>
</evidence>
<dbReference type="AlphaFoldDB" id="A0A9P6WAT2"/>
<evidence type="ECO:0000313" key="2">
    <source>
        <dbReference type="EMBL" id="KAG0668881.1"/>
    </source>
</evidence>
<feature type="region of interest" description="Disordered" evidence="1">
    <location>
        <begin position="45"/>
        <end position="84"/>
    </location>
</feature>
<feature type="compositionally biased region" description="Low complexity" evidence="1">
    <location>
        <begin position="54"/>
        <end position="65"/>
    </location>
</feature>